<protein>
    <submittedName>
        <fullName evidence="4">STE family protein kinase</fullName>
    </submittedName>
</protein>
<dbReference type="SUPFAM" id="SSF56112">
    <property type="entry name" value="Protein kinase-like (PK-like)"/>
    <property type="match status" value="1"/>
</dbReference>
<dbReference type="PANTHER" id="PTHR13902">
    <property type="entry name" value="SERINE/THREONINE-PROTEIN KINASE WNK WITH NO LYSINE -RELATED"/>
    <property type="match status" value="1"/>
</dbReference>
<dbReference type="InterPro" id="IPR001245">
    <property type="entry name" value="Ser-Thr/Tyr_kinase_cat_dom"/>
</dbReference>
<dbReference type="InterPro" id="IPR000719">
    <property type="entry name" value="Prot_kinase_dom"/>
</dbReference>
<name>A2EUF1_TRIV3</name>
<evidence type="ECO:0000259" key="3">
    <source>
        <dbReference type="PROSITE" id="PS50011"/>
    </source>
</evidence>
<dbReference type="KEGG" id="tva:4761556"/>
<keyword evidence="5" id="KW-1185">Reference proteome</keyword>
<dbReference type="VEuPathDB" id="TrichDB:TVAGG3_0317240"/>
<organism evidence="4 5">
    <name type="scientific">Trichomonas vaginalis (strain ATCC PRA-98 / G3)</name>
    <dbReference type="NCBI Taxonomy" id="412133"/>
    <lineage>
        <taxon>Eukaryota</taxon>
        <taxon>Metamonada</taxon>
        <taxon>Parabasalia</taxon>
        <taxon>Trichomonadida</taxon>
        <taxon>Trichomonadidae</taxon>
        <taxon>Trichomonas</taxon>
    </lineage>
</organism>
<dbReference type="Gene3D" id="3.30.200.20">
    <property type="entry name" value="Phosphorylase Kinase, domain 1"/>
    <property type="match status" value="1"/>
</dbReference>
<dbReference type="VEuPathDB" id="TrichDB:TVAG_473340"/>
<dbReference type="PROSITE" id="PS00109">
    <property type="entry name" value="PROTEIN_KINASE_TYR"/>
    <property type="match status" value="1"/>
</dbReference>
<keyword evidence="4" id="KW-0808">Transferase</keyword>
<dbReference type="RefSeq" id="XP_001315933.1">
    <property type="nucleotide sequence ID" value="XM_001315898.1"/>
</dbReference>
<dbReference type="GO" id="GO:0004674">
    <property type="term" value="F:protein serine/threonine kinase activity"/>
    <property type="evidence" value="ECO:0000318"/>
    <property type="project" value="GO_Central"/>
</dbReference>
<dbReference type="eggNOG" id="KOG0584">
    <property type="taxonomic scope" value="Eukaryota"/>
</dbReference>
<gene>
    <name evidence="4" type="ORF">TVAG_473340</name>
</gene>
<dbReference type="InterPro" id="IPR008266">
    <property type="entry name" value="Tyr_kinase_AS"/>
</dbReference>
<reference evidence="4" key="2">
    <citation type="journal article" date="2007" name="Science">
        <title>Draft genome sequence of the sexually transmitted pathogen Trichomonas vaginalis.</title>
        <authorList>
            <person name="Carlton J.M."/>
            <person name="Hirt R.P."/>
            <person name="Silva J.C."/>
            <person name="Delcher A.L."/>
            <person name="Schatz M."/>
            <person name="Zhao Q."/>
            <person name="Wortman J.R."/>
            <person name="Bidwell S.L."/>
            <person name="Alsmark U.C.M."/>
            <person name="Besteiro S."/>
            <person name="Sicheritz-Ponten T."/>
            <person name="Noel C.J."/>
            <person name="Dacks J.B."/>
            <person name="Foster P.G."/>
            <person name="Simillion C."/>
            <person name="Van de Peer Y."/>
            <person name="Miranda-Saavedra D."/>
            <person name="Barton G.J."/>
            <person name="Westrop G.D."/>
            <person name="Mueller S."/>
            <person name="Dessi D."/>
            <person name="Fiori P.L."/>
            <person name="Ren Q."/>
            <person name="Paulsen I."/>
            <person name="Zhang H."/>
            <person name="Bastida-Corcuera F.D."/>
            <person name="Simoes-Barbosa A."/>
            <person name="Brown M.T."/>
            <person name="Hayes R.D."/>
            <person name="Mukherjee M."/>
            <person name="Okumura C.Y."/>
            <person name="Schneider R."/>
            <person name="Smith A.J."/>
            <person name="Vanacova S."/>
            <person name="Villalvazo M."/>
            <person name="Haas B.J."/>
            <person name="Pertea M."/>
            <person name="Feldblyum T.V."/>
            <person name="Utterback T.R."/>
            <person name="Shu C.L."/>
            <person name="Osoegawa K."/>
            <person name="de Jong P.J."/>
            <person name="Hrdy I."/>
            <person name="Horvathova L."/>
            <person name="Zubacova Z."/>
            <person name="Dolezal P."/>
            <person name="Malik S.B."/>
            <person name="Logsdon J.M. Jr."/>
            <person name="Henze K."/>
            <person name="Gupta A."/>
            <person name="Wang C.C."/>
            <person name="Dunne R.L."/>
            <person name="Upcroft J.A."/>
            <person name="Upcroft P."/>
            <person name="White O."/>
            <person name="Salzberg S.L."/>
            <person name="Tang P."/>
            <person name="Chiu C.-H."/>
            <person name="Lee Y.-S."/>
            <person name="Embley T.M."/>
            <person name="Coombs G.H."/>
            <person name="Mottram J.C."/>
            <person name="Tachezy J."/>
            <person name="Fraser-Liggett C.M."/>
            <person name="Johnson P.J."/>
        </authorList>
    </citation>
    <scope>NUCLEOTIDE SEQUENCE [LARGE SCALE GENOMIC DNA]</scope>
    <source>
        <strain evidence="4">G3</strain>
    </source>
</reference>
<dbReference type="AlphaFoldDB" id="A2EUF1"/>
<dbReference type="GO" id="GO:0005524">
    <property type="term" value="F:ATP binding"/>
    <property type="evidence" value="ECO:0007669"/>
    <property type="project" value="InterPro"/>
</dbReference>
<dbReference type="GO" id="GO:0035556">
    <property type="term" value="P:intracellular signal transduction"/>
    <property type="evidence" value="ECO:0000318"/>
    <property type="project" value="GO_Central"/>
</dbReference>
<dbReference type="GO" id="GO:0005737">
    <property type="term" value="C:cytoplasm"/>
    <property type="evidence" value="ECO:0000318"/>
    <property type="project" value="GO_Central"/>
</dbReference>
<evidence type="ECO:0000313" key="4">
    <source>
        <dbReference type="EMBL" id="EAY03710.1"/>
    </source>
</evidence>
<reference evidence="4" key="1">
    <citation type="submission" date="2006-10" db="EMBL/GenBank/DDBJ databases">
        <authorList>
            <person name="Amadeo P."/>
            <person name="Zhao Q."/>
            <person name="Wortman J."/>
            <person name="Fraser-Liggett C."/>
            <person name="Carlton J."/>
        </authorList>
    </citation>
    <scope>NUCLEOTIDE SEQUENCE</scope>
    <source>
        <strain evidence="4">G3</strain>
    </source>
</reference>
<feature type="region of interest" description="Disordered" evidence="2">
    <location>
        <begin position="202"/>
        <end position="227"/>
    </location>
</feature>
<dbReference type="Pfam" id="PF07714">
    <property type="entry name" value="PK_Tyr_Ser-Thr"/>
    <property type="match status" value="1"/>
</dbReference>
<evidence type="ECO:0000256" key="1">
    <source>
        <dbReference type="SAM" id="Coils"/>
    </source>
</evidence>
<feature type="domain" description="Protein kinase" evidence="3">
    <location>
        <begin position="1"/>
        <end position="258"/>
    </location>
</feature>
<evidence type="ECO:0000256" key="2">
    <source>
        <dbReference type="SAM" id="MobiDB-lite"/>
    </source>
</evidence>
<evidence type="ECO:0000313" key="5">
    <source>
        <dbReference type="Proteomes" id="UP000001542"/>
    </source>
</evidence>
<keyword evidence="1" id="KW-0175">Coiled coil</keyword>
<dbReference type="OrthoDB" id="4062651at2759"/>
<dbReference type="InterPro" id="IPR011009">
    <property type="entry name" value="Kinase-like_dom_sf"/>
</dbReference>
<proteinExistence type="predicted"/>
<dbReference type="FunFam" id="1.10.510.10:FF:002256">
    <property type="match status" value="1"/>
</dbReference>
<dbReference type="Gene3D" id="1.10.510.10">
    <property type="entry name" value="Transferase(Phosphotransferase) domain 1"/>
    <property type="match status" value="1"/>
</dbReference>
<accession>A2EUF1</accession>
<dbReference type="STRING" id="5722.A2EUF1"/>
<sequence>MSESIVDPSNRYLRCEVRQKINRTTVYKCLDQEESSPADWYEISIENMPPESLSSLKVFMTSFSQIKHPNLLQISRAWLDSARKTFVYVTEVFSRKTLRNYLTELTTRPATSVISKWCIQILNGLMALHNAVPPIIHNDLTCNNIYIDVNTGIIKIGIPSFEAVLFNWISPVAPIEVQKGLAEPRSDVWSLGLCVIEMATGEQPYSDKPSPKDSILKGESPSSVGQVSDPSVADFITCCLLPVDMRPSTQALFEYTLISENYEPPPADPEPSAIQQLQAKQKSEYDNLLARQEKERRELIAKIKARLKKTASLRDLLK</sequence>
<dbReference type="InParanoid" id="A2EUF1"/>
<dbReference type="EMBL" id="DS113496">
    <property type="protein sequence ID" value="EAY03710.1"/>
    <property type="molecule type" value="Genomic_DNA"/>
</dbReference>
<dbReference type="Proteomes" id="UP000001542">
    <property type="component" value="Unassembled WGS sequence"/>
</dbReference>
<dbReference type="InterPro" id="IPR050588">
    <property type="entry name" value="WNK_Ser-Thr_kinase"/>
</dbReference>
<keyword evidence="4" id="KW-0418">Kinase</keyword>
<dbReference type="SMR" id="A2EUF1"/>
<feature type="coiled-coil region" evidence="1">
    <location>
        <begin position="282"/>
        <end position="309"/>
    </location>
</feature>
<dbReference type="PROSITE" id="PS50011">
    <property type="entry name" value="PROTEIN_KINASE_DOM"/>
    <property type="match status" value="1"/>
</dbReference>